<dbReference type="AlphaFoldDB" id="A0A423UDZ4"/>
<gene>
    <name evidence="2" type="ORF">BMONG18_0927</name>
</gene>
<evidence type="ECO:0000313" key="3">
    <source>
        <dbReference type="Proteomes" id="UP000285266"/>
    </source>
</evidence>
<accession>A0A423UDZ4</accession>
<name>A0A423UDZ4_9BIFI</name>
<dbReference type="Proteomes" id="UP000285266">
    <property type="component" value="Unassembled WGS sequence"/>
</dbReference>
<keyword evidence="1" id="KW-1133">Transmembrane helix</keyword>
<protein>
    <recommendedName>
        <fullName evidence="4">Holin</fullName>
    </recommendedName>
</protein>
<comment type="caution">
    <text evidence="2">The sequence shown here is derived from an EMBL/GenBank/DDBJ whole genome shotgun (WGS) entry which is preliminary data.</text>
</comment>
<keyword evidence="1" id="KW-0472">Membrane</keyword>
<organism evidence="2 3">
    <name type="scientific">Bifidobacterium mongoliense</name>
    <dbReference type="NCBI Taxonomy" id="518643"/>
    <lineage>
        <taxon>Bacteria</taxon>
        <taxon>Bacillati</taxon>
        <taxon>Actinomycetota</taxon>
        <taxon>Actinomycetes</taxon>
        <taxon>Bifidobacteriales</taxon>
        <taxon>Bifidobacteriaceae</taxon>
        <taxon>Bifidobacterium</taxon>
    </lineage>
</organism>
<dbReference type="RefSeq" id="WP_123644852.1">
    <property type="nucleotide sequence ID" value="NZ_JBBMLG010000001.1"/>
</dbReference>
<dbReference type="EMBL" id="QRAJ01000004">
    <property type="protein sequence ID" value="ROT86928.1"/>
    <property type="molecule type" value="Genomic_DNA"/>
</dbReference>
<evidence type="ECO:0008006" key="4">
    <source>
        <dbReference type="Google" id="ProtNLM"/>
    </source>
</evidence>
<keyword evidence="1" id="KW-0812">Transmembrane</keyword>
<feature type="transmembrane region" description="Helical" evidence="1">
    <location>
        <begin position="6"/>
        <end position="23"/>
    </location>
</feature>
<feature type="transmembrane region" description="Helical" evidence="1">
    <location>
        <begin position="35"/>
        <end position="54"/>
    </location>
</feature>
<evidence type="ECO:0000313" key="2">
    <source>
        <dbReference type="EMBL" id="ROT86928.1"/>
    </source>
</evidence>
<feature type="transmembrane region" description="Helical" evidence="1">
    <location>
        <begin position="60"/>
        <end position="79"/>
    </location>
</feature>
<sequence length="105" mass="10886">MTIMQTITAIVSALIVPFLVQAIKTHAMSGNIARFVSILVSLLAGVATGFVGGLPAEPGAWMTCIFAVVGGVQTAYAAFRAVGVTSRWLDALLNLGSITPEHADK</sequence>
<proteinExistence type="predicted"/>
<evidence type="ECO:0000256" key="1">
    <source>
        <dbReference type="SAM" id="Phobius"/>
    </source>
</evidence>
<reference evidence="2 3" key="1">
    <citation type="submission" date="2018-07" db="EMBL/GenBank/DDBJ databases">
        <title>The role of parmesan cheese in vectoring bovine microbiota.</title>
        <authorList>
            <person name="Lugli G.A."/>
            <person name="Milani C."/>
        </authorList>
    </citation>
    <scope>NUCLEOTIDE SEQUENCE [LARGE SCALE GENOMIC DNA]</scope>
    <source>
        <strain evidence="2 3">BMONG18</strain>
    </source>
</reference>